<protein>
    <recommendedName>
        <fullName evidence="4">DUF3068 domain-containing protein</fullName>
    </recommendedName>
</protein>
<reference evidence="2 3" key="1">
    <citation type="journal article" date="2019" name="Int. J. Syst. Evol. Microbiol.">
        <title>The Global Catalogue of Microorganisms (GCM) 10K type strain sequencing project: providing services to taxonomists for standard genome sequencing and annotation.</title>
        <authorList>
            <consortium name="The Broad Institute Genomics Platform"/>
            <consortium name="The Broad Institute Genome Sequencing Center for Infectious Disease"/>
            <person name="Wu L."/>
            <person name="Ma J."/>
        </authorList>
    </citation>
    <scope>NUCLEOTIDE SEQUENCE [LARGE SCALE GENOMIC DNA]</scope>
    <source>
        <strain evidence="2 3">CGMCC 1.10593</strain>
    </source>
</reference>
<sequence length="275" mass="30067">MNWRTARLIIGILAVVCFGLVASVVYPLSTSTPHASLPPDEQFSPGDREAFSVETRLTVDGETTLALDGTATADGPRYMRLRWGSDSVVETYQAGPNATVYTRITDWSESRADSRRTAIESDADRELLRETETDRGAVFVVRTNDSIDFAAELSGSASVFVNSLQLPAYERVDGPGEGDETATFEPQNGWFDEESAYRISDASGQVRVDSETGAVQSATVSWGLTQPADTYAHTRLARLFGDQPQRYRIDYDSETDASNVSKPAWVPAEASTTTR</sequence>
<accession>A0ABD6D806</accession>
<dbReference type="Proteomes" id="UP001597052">
    <property type="component" value="Unassembled WGS sequence"/>
</dbReference>
<evidence type="ECO:0000256" key="1">
    <source>
        <dbReference type="SAM" id="MobiDB-lite"/>
    </source>
</evidence>
<dbReference type="EMBL" id="JBHUDM010000002">
    <property type="protein sequence ID" value="MFD1641890.1"/>
    <property type="molecule type" value="Genomic_DNA"/>
</dbReference>
<proteinExistence type="predicted"/>
<organism evidence="2 3">
    <name type="scientific">Halohasta litorea</name>
    <dbReference type="NCBI Taxonomy" id="869891"/>
    <lineage>
        <taxon>Archaea</taxon>
        <taxon>Methanobacteriati</taxon>
        <taxon>Methanobacteriota</taxon>
        <taxon>Stenosarchaea group</taxon>
        <taxon>Halobacteria</taxon>
        <taxon>Halobacteriales</taxon>
        <taxon>Haloferacaceae</taxon>
        <taxon>Halohasta</taxon>
    </lineage>
</organism>
<comment type="caution">
    <text evidence="2">The sequence shown here is derived from an EMBL/GenBank/DDBJ whole genome shotgun (WGS) entry which is preliminary data.</text>
</comment>
<evidence type="ECO:0000313" key="3">
    <source>
        <dbReference type="Proteomes" id="UP001597052"/>
    </source>
</evidence>
<evidence type="ECO:0008006" key="4">
    <source>
        <dbReference type="Google" id="ProtNLM"/>
    </source>
</evidence>
<evidence type="ECO:0000313" key="2">
    <source>
        <dbReference type="EMBL" id="MFD1641890.1"/>
    </source>
</evidence>
<feature type="region of interest" description="Disordered" evidence="1">
    <location>
        <begin position="253"/>
        <end position="275"/>
    </location>
</feature>
<name>A0ABD6D806_9EURY</name>
<dbReference type="AlphaFoldDB" id="A0ABD6D806"/>
<keyword evidence="3" id="KW-1185">Reference proteome</keyword>
<gene>
    <name evidence="2" type="ORF">ACFSBW_08390</name>
</gene>
<dbReference type="RefSeq" id="WP_256395732.1">
    <property type="nucleotide sequence ID" value="NZ_JANHDJ010000002.1"/>
</dbReference>